<protein>
    <submittedName>
        <fullName evidence="13">Variant surface glycoprotein</fullName>
    </submittedName>
</protein>
<evidence type="ECO:0000256" key="1">
    <source>
        <dbReference type="ARBA" id="ARBA00002523"/>
    </source>
</evidence>
<proteinExistence type="predicted"/>
<keyword evidence="6" id="KW-0472">Membrane</keyword>
<dbReference type="VEuPathDB" id="TriTrypDB:Tb1125.5.5430"/>
<organism evidence="13">
    <name type="scientific">Trypanosoma brucei</name>
    <dbReference type="NCBI Taxonomy" id="5691"/>
    <lineage>
        <taxon>Eukaryota</taxon>
        <taxon>Discoba</taxon>
        <taxon>Euglenozoa</taxon>
        <taxon>Kinetoplastea</taxon>
        <taxon>Metakinetoplastina</taxon>
        <taxon>Trypanosomatida</taxon>
        <taxon>Trypanosomatidae</taxon>
        <taxon>Trypanosoma</taxon>
    </lineage>
</organism>
<evidence type="ECO:0000256" key="4">
    <source>
        <dbReference type="ARBA" id="ARBA00022622"/>
    </source>
</evidence>
<evidence type="ECO:0000256" key="8">
    <source>
        <dbReference type="ARBA" id="ARBA00023288"/>
    </source>
</evidence>
<keyword evidence="8" id="KW-0449">Lipoprotein</keyword>
<name>A0A1V0FXS4_9TRYP</name>
<evidence type="ECO:0000256" key="9">
    <source>
        <dbReference type="SAM" id="MobiDB-lite"/>
    </source>
</evidence>
<keyword evidence="7" id="KW-0325">Glycoprotein</keyword>
<feature type="region of interest" description="Disordered" evidence="9">
    <location>
        <begin position="468"/>
        <end position="500"/>
    </location>
</feature>
<dbReference type="VEuPathDB" id="TriTrypDB:Tb427_000387200"/>
<sequence>MLQSVTLTLITMVAFAVKRQATAAAGEYKNQKHLHNLCQLVALTKASLENEDTAEISSAQLDELERINMSLAHPIFKEKLPTKAAEKKYGSAYCQPPGNKEECKENHGRWEDVFIAMHDNGKLKDIYKVKKEQLTSTSGRSAAMQIQLLLKKAEQIREEYNTGSLAALTSPSKTVTQLIHEAIYGKAAQTDLTKDTCEVTLTSGRGDDCNGDVGRTAVCATLMCLCAKEGAQDKELCGSAASSNAGGSWGQAQRASIWNNIKSVCKAYQAPAVTPVKIRALIQNALAAVTTVENGGGDHLVLGKAHTDGTCSTRSDVGCIQLSDTRTLSTAPPAKSLTWVDLLERAADRLQANLERNKARTVAINAIQRLTKEGQHLMEVLKNSVTETQVASPSIGHDHRRNAEEIKKCTKLITNSTCRDAGCKWEGKNETDGKCTADDSKVKEHATQAGTGEGAAGTTAAASAGCASHKSKPDCENDKKDDKQNCAWRKGKDNEDDKDTEKCRSSSFLLNKQFALSVVSAAFVALLF</sequence>
<dbReference type="InterPro" id="IPR019609">
    <property type="entry name" value="Variant_surf_glycoprt_trypan_C"/>
</dbReference>
<comment type="subcellular location">
    <subcellularLocation>
        <location evidence="2">Cell membrane</location>
        <topology evidence="2">Lipid-anchor</topology>
        <topology evidence="2">GPI-anchor</topology>
    </subcellularLocation>
</comment>
<dbReference type="VEuPathDB" id="TriTrypDB:Tb10.v4.0135"/>
<feature type="chain" id="PRO_5012459927" evidence="10">
    <location>
        <begin position="17"/>
        <end position="528"/>
    </location>
</feature>
<evidence type="ECO:0000259" key="12">
    <source>
        <dbReference type="Pfam" id="PF13206"/>
    </source>
</evidence>
<comment type="function">
    <text evidence="1">VSG forms a coat on the surface of the parasite. The trypanosome evades the immune response of the host by expressing a series of antigenically distinct VSGs from an estimated 1000 VSG genes.</text>
</comment>
<accession>A0A1V0FXS4</accession>
<reference evidence="13" key="1">
    <citation type="submission" date="2016-12" db="EMBL/GenBank/DDBJ databases">
        <title>Extending the VSGnome of Trypanosoma brucei strain TREU927.</title>
        <authorList>
            <person name="Cross G.A."/>
        </authorList>
    </citation>
    <scope>NUCLEOTIDE SEQUENCE</scope>
    <source>
        <strain evidence="13">Tb927.99.129</strain>
    </source>
</reference>
<evidence type="ECO:0000256" key="3">
    <source>
        <dbReference type="ARBA" id="ARBA00022475"/>
    </source>
</evidence>
<dbReference type="GO" id="GO:0005886">
    <property type="term" value="C:plasma membrane"/>
    <property type="evidence" value="ECO:0007669"/>
    <property type="project" value="UniProtKB-SubCell"/>
</dbReference>
<feature type="domain" description="Trypanosome variant surface glycoprotein B-type N-terminal" evidence="12">
    <location>
        <begin position="13"/>
        <end position="366"/>
    </location>
</feature>
<evidence type="ECO:0000256" key="6">
    <source>
        <dbReference type="ARBA" id="ARBA00023136"/>
    </source>
</evidence>
<evidence type="ECO:0000256" key="7">
    <source>
        <dbReference type="ARBA" id="ARBA00023180"/>
    </source>
</evidence>
<keyword evidence="4" id="KW-0336">GPI-anchor</keyword>
<dbReference type="EMBL" id="KY404290">
    <property type="protein sequence ID" value="ARB50541.1"/>
    <property type="molecule type" value="Genomic_DNA"/>
</dbReference>
<keyword evidence="3" id="KW-1003">Cell membrane</keyword>
<evidence type="ECO:0000256" key="2">
    <source>
        <dbReference type="ARBA" id="ARBA00004609"/>
    </source>
</evidence>
<keyword evidence="5 10" id="KW-0732">Signal</keyword>
<dbReference type="InterPro" id="IPR025932">
    <property type="entry name" value="Trypano_VSG_B_N_dom"/>
</dbReference>
<feature type="domain" description="Trypanosome variant surface glycoprotein C-terminal" evidence="11">
    <location>
        <begin position="409"/>
        <end position="527"/>
    </location>
</feature>
<evidence type="ECO:0000313" key="13">
    <source>
        <dbReference type="EMBL" id="ARB50541.1"/>
    </source>
</evidence>
<evidence type="ECO:0000259" key="11">
    <source>
        <dbReference type="Pfam" id="PF10659"/>
    </source>
</evidence>
<dbReference type="Pfam" id="PF13206">
    <property type="entry name" value="VSG_B"/>
    <property type="match status" value="1"/>
</dbReference>
<evidence type="ECO:0000256" key="10">
    <source>
        <dbReference type="SAM" id="SignalP"/>
    </source>
</evidence>
<feature type="signal peptide" evidence="10">
    <location>
        <begin position="1"/>
        <end position="16"/>
    </location>
</feature>
<evidence type="ECO:0000256" key="5">
    <source>
        <dbReference type="ARBA" id="ARBA00022729"/>
    </source>
</evidence>
<dbReference type="GO" id="GO:0098552">
    <property type="term" value="C:side of membrane"/>
    <property type="evidence" value="ECO:0007669"/>
    <property type="project" value="UniProtKB-KW"/>
</dbReference>
<feature type="compositionally biased region" description="Basic and acidic residues" evidence="9">
    <location>
        <begin position="471"/>
        <end position="500"/>
    </location>
</feature>
<dbReference type="AlphaFoldDB" id="A0A1V0FXS4"/>
<dbReference type="Pfam" id="PF10659">
    <property type="entry name" value="Trypan_glycop_C"/>
    <property type="match status" value="1"/>
</dbReference>